<comment type="caution">
    <text evidence="1">The sequence shown here is derived from an EMBL/GenBank/DDBJ whole genome shotgun (WGS) entry which is preliminary data.</text>
</comment>
<gene>
    <name evidence="1" type="ORF">LCGC14_1489400</name>
</gene>
<dbReference type="EMBL" id="LAZR01010692">
    <property type="protein sequence ID" value="KKM65633.1"/>
    <property type="molecule type" value="Genomic_DNA"/>
</dbReference>
<protein>
    <recommendedName>
        <fullName evidence="2">ParB/Sulfiredoxin domain-containing protein</fullName>
    </recommendedName>
</protein>
<name>A0A0F9J7U1_9ZZZZ</name>
<feature type="non-terminal residue" evidence="1">
    <location>
        <position position="151"/>
    </location>
</feature>
<accession>A0A0F9J7U1</accession>
<organism evidence="1">
    <name type="scientific">marine sediment metagenome</name>
    <dbReference type="NCBI Taxonomy" id="412755"/>
    <lineage>
        <taxon>unclassified sequences</taxon>
        <taxon>metagenomes</taxon>
        <taxon>ecological metagenomes</taxon>
    </lineage>
</organism>
<evidence type="ECO:0000313" key="1">
    <source>
        <dbReference type="EMBL" id="KKM65633.1"/>
    </source>
</evidence>
<reference evidence="1" key="1">
    <citation type="journal article" date="2015" name="Nature">
        <title>Complex archaea that bridge the gap between prokaryotes and eukaryotes.</title>
        <authorList>
            <person name="Spang A."/>
            <person name="Saw J.H."/>
            <person name="Jorgensen S.L."/>
            <person name="Zaremba-Niedzwiedzka K."/>
            <person name="Martijn J."/>
            <person name="Lind A.E."/>
            <person name="van Eijk R."/>
            <person name="Schleper C."/>
            <person name="Guy L."/>
            <person name="Ettema T.J."/>
        </authorList>
    </citation>
    <scope>NUCLEOTIDE SEQUENCE</scope>
</reference>
<dbReference type="AlphaFoldDB" id="A0A0F9J7U1"/>
<evidence type="ECO:0008006" key="2">
    <source>
        <dbReference type="Google" id="ProtNLM"/>
    </source>
</evidence>
<proteinExistence type="predicted"/>
<sequence length="151" mass="17658">MKCVFRTIEVNKEWIESKVEKPGWQRGIYASRVNFFINHIKNKTFRRSLITLARNQSNGHFILLDGQHKLEAIKATDSSFKMDCKLCEGMTEEEMMKEYISLNNVKLHRIIDDIKLHIGKNEILDSFLDEQIFPINVNLSGGINSIRIDRF</sequence>